<organism evidence="3 4">
    <name type="scientific">Clohesyomyces aquaticus</name>
    <dbReference type="NCBI Taxonomy" id="1231657"/>
    <lineage>
        <taxon>Eukaryota</taxon>
        <taxon>Fungi</taxon>
        <taxon>Dikarya</taxon>
        <taxon>Ascomycota</taxon>
        <taxon>Pezizomycotina</taxon>
        <taxon>Dothideomycetes</taxon>
        <taxon>Pleosporomycetidae</taxon>
        <taxon>Pleosporales</taxon>
        <taxon>Lindgomycetaceae</taxon>
        <taxon>Clohesyomyces</taxon>
    </lineage>
</organism>
<dbReference type="AlphaFoldDB" id="A0A1Y1ZNC1"/>
<evidence type="ECO:0000313" key="3">
    <source>
        <dbReference type="EMBL" id="ORY11742.1"/>
    </source>
</evidence>
<feature type="region of interest" description="Disordered" evidence="2">
    <location>
        <begin position="224"/>
        <end position="316"/>
    </location>
</feature>
<dbReference type="EMBL" id="MCFA01000058">
    <property type="protein sequence ID" value="ORY11742.1"/>
    <property type="molecule type" value="Genomic_DNA"/>
</dbReference>
<feature type="compositionally biased region" description="Polar residues" evidence="2">
    <location>
        <begin position="269"/>
        <end position="283"/>
    </location>
</feature>
<keyword evidence="1" id="KW-0175">Coiled coil</keyword>
<evidence type="ECO:0000313" key="4">
    <source>
        <dbReference type="Proteomes" id="UP000193144"/>
    </source>
</evidence>
<reference evidence="3 4" key="1">
    <citation type="submission" date="2016-07" db="EMBL/GenBank/DDBJ databases">
        <title>Pervasive Adenine N6-methylation of Active Genes in Fungi.</title>
        <authorList>
            <consortium name="DOE Joint Genome Institute"/>
            <person name="Mondo S.J."/>
            <person name="Dannebaum R.O."/>
            <person name="Kuo R.C."/>
            <person name="Labutti K."/>
            <person name="Haridas S."/>
            <person name="Kuo A."/>
            <person name="Salamov A."/>
            <person name="Ahrendt S.R."/>
            <person name="Lipzen A."/>
            <person name="Sullivan W."/>
            <person name="Andreopoulos W.B."/>
            <person name="Clum A."/>
            <person name="Lindquist E."/>
            <person name="Daum C."/>
            <person name="Ramamoorthy G.K."/>
            <person name="Gryganskyi A."/>
            <person name="Culley D."/>
            <person name="Magnuson J.K."/>
            <person name="James T.Y."/>
            <person name="O'Malley M.A."/>
            <person name="Stajich J.E."/>
            <person name="Spatafora J.W."/>
            <person name="Visel A."/>
            <person name="Grigoriev I.V."/>
        </authorList>
    </citation>
    <scope>NUCLEOTIDE SEQUENCE [LARGE SCALE GENOMIC DNA]</scope>
    <source>
        <strain evidence="3 4">CBS 115471</strain>
    </source>
</reference>
<accession>A0A1Y1ZNC1</accession>
<feature type="coiled-coil region" evidence="1">
    <location>
        <begin position="180"/>
        <end position="207"/>
    </location>
</feature>
<dbReference type="Proteomes" id="UP000193144">
    <property type="component" value="Unassembled WGS sequence"/>
</dbReference>
<evidence type="ECO:0000256" key="1">
    <source>
        <dbReference type="SAM" id="Coils"/>
    </source>
</evidence>
<name>A0A1Y1ZNC1_9PLEO</name>
<keyword evidence="4" id="KW-1185">Reference proteome</keyword>
<sequence>MEAFSVLVDAMNKVVSSDLEIVVSMRKAGGQEEKGEDQYSTANFEVSVACLALLNVRCHLARRSSAVAALVLLRSAIITLTPASHSASPPTTSALPPSKAPKRMTSSQEYNDWASQLSTRLQDLLERFGEFEREIAGLQSEITKKDEELKRAKGFGLEKEQIKHLQGQLQREETLRTEETGRLEKKVKVLEKENAQLKKKLKDSEVVVKKFQEIADIVKSPLADATSGTRKRRRIEIPESENGSAESDVEASAGRTHASIGNQIVAKASDQNAPTGTTNTFSPENDDNDNAKSESSNLSDVPESDDEYWKPDFEEL</sequence>
<feature type="compositionally biased region" description="Basic and acidic residues" evidence="2">
    <location>
        <begin position="307"/>
        <end position="316"/>
    </location>
</feature>
<evidence type="ECO:0000256" key="2">
    <source>
        <dbReference type="SAM" id="MobiDB-lite"/>
    </source>
</evidence>
<feature type="coiled-coil region" evidence="1">
    <location>
        <begin position="114"/>
        <end position="148"/>
    </location>
</feature>
<protein>
    <submittedName>
        <fullName evidence="3">Uncharacterized protein</fullName>
    </submittedName>
</protein>
<comment type="caution">
    <text evidence="3">The sequence shown here is derived from an EMBL/GenBank/DDBJ whole genome shotgun (WGS) entry which is preliminary data.</text>
</comment>
<gene>
    <name evidence="3" type="ORF">BCR34DRAFT_587739</name>
</gene>
<proteinExistence type="predicted"/>
<feature type="compositionally biased region" description="Low complexity" evidence="2">
    <location>
        <begin position="83"/>
        <end position="97"/>
    </location>
</feature>
<feature type="region of interest" description="Disordered" evidence="2">
    <location>
        <begin position="83"/>
        <end position="107"/>
    </location>
</feature>